<dbReference type="SUPFAM" id="SSF55729">
    <property type="entry name" value="Acyl-CoA N-acyltransferases (Nat)"/>
    <property type="match status" value="1"/>
</dbReference>
<dbReference type="GO" id="GO:0016747">
    <property type="term" value="F:acyltransferase activity, transferring groups other than amino-acyl groups"/>
    <property type="evidence" value="ECO:0007669"/>
    <property type="project" value="InterPro"/>
</dbReference>
<keyword evidence="3" id="KW-1185">Reference proteome</keyword>
<sequence length="318" mass="35568">MVFSEATDGAEQPAGFVILYRPLIEPSPFRGTVEKLLVSPKFHRRGLARKLMEKLEEEAKARTQTLLEDTGYDDWGLRRDGVSETGLYPDASVIRIHVPHLTTFQLGVIPNYADLAGVVPLVTGGKQVQPQFNLSKNSGNDHDSELRPSGIFLMETPGQYQTVLCLSLSPSDFNKIVSRDRERRGNILEVLRQERNHRPRAQKFDHSWVVKTKSEQGWKTWGRKAVTAFVIMFLGPFVDLKNTNSDGVAHRDVQTMKIAGDRYLLGWGTQTYIHGAFEAQKNGRNGGGKSELSKDTVFPNDGGQELLVNPDEQAVVHT</sequence>
<reference evidence="2" key="1">
    <citation type="submission" date="2023-03" db="EMBL/GenBank/DDBJ databases">
        <title>Massive genome expansion in bonnet fungi (Mycena s.s.) driven by repeated elements and novel gene families across ecological guilds.</title>
        <authorList>
            <consortium name="Lawrence Berkeley National Laboratory"/>
            <person name="Harder C.B."/>
            <person name="Miyauchi S."/>
            <person name="Viragh M."/>
            <person name="Kuo A."/>
            <person name="Thoen E."/>
            <person name="Andreopoulos B."/>
            <person name="Lu D."/>
            <person name="Skrede I."/>
            <person name="Drula E."/>
            <person name="Henrissat B."/>
            <person name="Morin E."/>
            <person name="Kohler A."/>
            <person name="Barry K."/>
            <person name="LaButti K."/>
            <person name="Morin E."/>
            <person name="Salamov A."/>
            <person name="Lipzen A."/>
            <person name="Mereny Z."/>
            <person name="Hegedus B."/>
            <person name="Baldrian P."/>
            <person name="Stursova M."/>
            <person name="Weitz H."/>
            <person name="Taylor A."/>
            <person name="Grigoriev I.V."/>
            <person name="Nagy L.G."/>
            <person name="Martin F."/>
            <person name="Kauserud H."/>
        </authorList>
    </citation>
    <scope>NUCLEOTIDE SEQUENCE</scope>
    <source>
        <strain evidence="2">CBHHK002</strain>
    </source>
</reference>
<dbReference type="InterPro" id="IPR016181">
    <property type="entry name" value="Acyl_CoA_acyltransferase"/>
</dbReference>
<protein>
    <recommendedName>
        <fullName evidence="1">N-acetyltransferase domain-containing protein</fullName>
    </recommendedName>
</protein>
<dbReference type="CDD" id="cd04301">
    <property type="entry name" value="NAT_SF"/>
    <property type="match status" value="1"/>
</dbReference>
<accession>A0AAD7A881</accession>
<feature type="domain" description="N-acetyltransferase" evidence="1">
    <location>
        <begin position="1"/>
        <end position="99"/>
    </location>
</feature>
<dbReference type="EMBL" id="JARIHO010000013">
    <property type="protein sequence ID" value="KAJ7351221.1"/>
    <property type="molecule type" value="Genomic_DNA"/>
</dbReference>
<dbReference type="InterPro" id="IPR000182">
    <property type="entry name" value="GNAT_dom"/>
</dbReference>
<dbReference type="Proteomes" id="UP001218218">
    <property type="component" value="Unassembled WGS sequence"/>
</dbReference>
<comment type="caution">
    <text evidence="2">The sequence shown here is derived from an EMBL/GenBank/DDBJ whole genome shotgun (WGS) entry which is preliminary data.</text>
</comment>
<dbReference type="PROSITE" id="PS51186">
    <property type="entry name" value="GNAT"/>
    <property type="match status" value="1"/>
</dbReference>
<dbReference type="Pfam" id="PF00583">
    <property type="entry name" value="Acetyltransf_1"/>
    <property type="match status" value="1"/>
</dbReference>
<evidence type="ECO:0000313" key="3">
    <source>
        <dbReference type="Proteomes" id="UP001218218"/>
    </source>
</evidence>
<dbReference type="Gene3D" id="3.40.630.30">
    <property type="match status" value="1"/>
</dbReference>
<gene>
    <name evidence="2" type="ORF">DFH08DRAFT_935015</name>
</gene>
<proteinExistence type="predicted"/>
<evidence type="ECO:0000259" key="1">
    <source>
        <dbReference type="PROSITE" id="PS51186"/>
    </source>
</evidence>
<organism evidence="2 3">
    <name type="scientific">Mycena albidolilacea</name>
    <dbReference type="NCBI Taxonomy" id="1033008"/>
    <lineage>
        <taxon>Eukaryota</taxon>
        <taxon>Fungi</taxon>
        <taxon>Dikarya</taxon>
        <taxon>Basidiomycota</taxon>
        <taxon>Agaricomycotina</taxon>
        <taxon>Agaricomycetes</taxon>
        <taxon>Agaricomycetidae</taxon>
        <taxon>Agaricales</taxon>
        <taxon>Marasmiineae</taxon>
        <taxon>Mycenaceae</taxon>
        <taxon>Mycena</taxon>
    </lineage>
</organism>
<name>A0AAD7A881_9AGAR</name>
<dbReference type="AlphaFoldDB" id="A0AAD7A881"/>
<evidence type="ECO:0000313" key="2">
    <source>
        <dbReference type="EMBL" id="KAJ7351221.1"/>
    </source>
</evidence>